<comment type="caution">
    <text evidence="5">The sequence shown here is derived from an EMBL/GenBank/DDBJ whole genome shotgun (WGS) entry which is preliminary data.</text>
</comment>
<protein>
    <submittedName>
        <fullName evidence="5">MarR family transcriptional regulator</fullName>
    </submittedName>
</protein>
<keyword evidence="1" id="KW-0805">Transcription regulation</keyword>
<dbReference type="Gene3D" id="1.10.10.10">
    <property type="entry name" value="Winged helix-like DNA-binding domain superfamily/Winged helix DNA-binding domain"/>
    <property type="match status" value="1"/>
</dbReference>
<dbReference type="OrthoDB" id="763883at2"/>
<gene>
    <name evidence="5" type="ORF">F9K24_15395</name>
</gene>
<dbReference type="GO" id="GO:0003700">
    <property type="term" value="F:DNA-binding transcription factor activity"/>
    <property type="evidence" value="ECO:0007669"/>
    <property type="project" value="InterPro"/>
</dbReference>
<evidence type="ECO:0000256" key="1">
    <source>
        <dbReference type="ARBA" id="ARBA00023015"/>
    </source>
</evidence>
<dbReference type="GO" id="GO:0003677">
    <property type="term" value="F:DNA binding"/>
    <property type="evidence" value="ECO:0007669"/>
    <property type="project" value="UniProtKB-KW"/>
</dbReference>
<sequence>MMKAPLLLPGDLLMNRITGNVLIAGHEISPDTIELMFRTASFTGLFSAYLERHFQRYGLSQPGFMLLLLLHTQSEETWTAARLADTLGVRAPTMTGILDTLQKQGFIERQPSQHDRRKNSIVLTSTGRKKLKRILPDHFRRIQAAFGRLATPEFRESCQAVFLQLEAAATELAGNN</sequence>
<keyword evidence="2" id="KW-0238">DNA-binding</keyword>
<reference evidence="5 6" key="1">
    <citation type="submission" date="2019-10" db="EMBL/GenBank/DDBJ databases">
        <title>Extracellular Electron Transfer in a Candidatus Methanoperedens spp. Enrichment Culture.</title>
        <authorList>
            <person name="Berger S."/>
            <person name="Rangel Shaw D."/>
            <person name="Berben T."/>
            <person name="In 'T Zandt M."/>
            <person name="Frank J."/>
            <person name="Reimann J."/>
            <person name="Jetten M.S.M."/>
            <person name="Welte C.U."/>
        </authorList>
    </citation>
    <scope>NUCLEOTIDE SEQUENCE [LARGE SCALE GENOMIC DNA]</scope>
    <source>
        <strain evidence="5">SB12</strain>
    </source>
</reference>
<dbReference type="EMBL" id="WBUI01000017">
    <property type="protein sequence ID" value="KAB2930847.1"/>
    <property type="molecule type" value="Genomic_DNA"/>
</dbReference>
<keyword evidence="3" id="KW-0804">Transcription</keyword>
<accession>A0A833GZA4</accession>
<evidence type="ECO:0000256" key="3">
    <source>
        <dbReference type="ARBA" id="ARBA00023163"/>
    </source>
</evidence>
<evidence type="ECO:0000259" key="4">
    <source>
        <dbReference type="PROSITE" id="PS50995"/>
    </source>
</evidence>
<dbReference type="InterPro" id="IPR000835">
    <property type="entry name" value="HTH_MarR-typ"/>
</dbReference>
<evidence type="ECO:0000256" key="2">
    <source>
        <dbReference type="ARBA" id="ARBA00023125"/>
    </source>
</evidence>
<proteinExistence type="predicted"/>
<evidence type="ECO:0000313" key="5">
    <source>
        <dbReference type="EMBL" id="KAB2930847.1"/>
    </source>
</evidence>
<dbReference type="PRINTS" id="PR00598">
    <property type="entry name" value="HTHMARR"/>
</dbReference>
<dbReference type="PANTHER" id="PTHR42756">
    <property type="entry name" value="TRANSCRIPTIONAL REGULATOR, MARR"/>
    <property type="match status" value="1"/>
</dbReference>
<organism evidence="5 6">
    <name type="scientific">Leptonema illini</name>
    <dbReference type="NCBI Taxonomy" id="183"/>
    <lineage>
        <taxon>Bacteria</taxon>
        <taxon>Pseudomonadati</taxon>
        <taxon>Spirochaetota</taxon>
        <taxon>Spirochaetia</taxon>
        <taxon>Leptospirales</taxon>
        <taxon>Leptospiraceae</taxon>
        <taxon>Leptonema</taxon>
    </lineage>
</organism>
<dbReference type="InterPro" id="IPR036390">
    <property type="entry name" value="WH_DNA-bd_sf"/>
</dbReference>
<dbReference type="PANTHER" id="PTHR42756:SF1">
    <property type="entry name" value="TRANSCRIPTIONAL REPRESSOR OF EMRAB OPERON"/>
    <property type="match status" value="1"/>
</dbReference>
<dbReference type="PROSITE" id="PS50995">
    <property type="entry name" value="HTH_MARR_2"/>
    <property type="match status" value="1"/>
</dbReference>
<dbReference type="InterPro" id="IPR036388">
    <property type="entry name" value="WH-like_DNA-bd_sf"/>
</dbReference>
<evidence type="ECO:0000313" key="6">
    <source>
        <dbReference type="Proteomes" id="UP000460298"/>
    </source>
</evidence>
<dbReference type="Proteomes" id="UP000460298">
    <property type="component" value="Unassembled WGS sequence"/>
</dbReference>
<name>A0A833GZA4_9LEPT</name>
<dbReference type="AlphaFoldDB" id="A0A833GZA4"/>
<dbReference type="SMART" id="SM00347">
    <property type="entry name" value="HTH_MARR"/>
    <property type="match status" value="1"/>
</dbReference>
<dbReference type="SUPFAM" id="SSF46785">
    <property type="entry name" value="Winged helix' DNA-binding domain"/>
    <property type="match status" value="1"/>
</dbReference>
<dbReference type="Pfam" id="PF01047">
    <property type="entry name" value="MarR"/>
    <property type="match status" value="1"/>
</dbReference>
<feature type="domain" description="HTH marR-type" evidence="4">
    <location>
        <begin position="29"/>
        <end position="167"/>
    </location>
</feature>